<evidence type="ECO:0000256" key="3">
    <source>
        <dbReference type="ARBA" id="ARBA00023157"/>
    </source>
</evidence>
<reference evidence="8" key="1">
    <citation type="submission" date="2019-07" db="EMBL/GenBank/DDBJ databases">
        <title>Annotation for the trematode Paragonimus miyazaki's.</title>
        <authorList>
            <person name="Choi Y.-J."/>
        </authorList>
    </citation>
    <scope>NUCLEOTIDE SEQUENCE</scope>
    <source>
        <strain evidence="8">Japan</strain>
    </source>
</reference>
<feature type="transmembrane region" description="Helical" evidence="5">
    <location>
        <begin position="6"/>
        <end position="28"/>
    </location>
</feature>
<evidence type="ECO:0000259" key="7">
    <source>
        <dbReference type="PROSITE" id="PS51034"/>
    </source>
</evidence>
<dbReference type="PROSITE" id="PS51034">
    <property type="entry name" value="ZP_2"/>
    <property type="match status" value="1"/>
</dbReference>
<feature type="domain" description="SRCR" evidence="6">
    <location>
        <begin position="45"/>
        <end position="170"/>
    </location>
</feature>
<feature type="disulfide bond" evidence="4">
    <location>
        <begin position="276"/>
        <end position="286"/>
    </location>
</feature>
<keyword evidence="2" id="KW-0677">Repeat</keyword>
<dbReference type="SMART" id="SM00202">
    <property type="entry name" value="SR"/>
    <property type="match status" value="2"/>
</dbReference>
<dbReference type="EMBL" id="JTDE01003111">
    <property type="protein sequence ID" value="KAF7256454.1"/>
    <property type="molecule type" value="Genomic_DNA"/>
</dbReference>
<dbReference type="Pfam" id="PF00100">
    <property type="entry name" value="Zona_pellucida"/>
    <property type="match status" value="1"/>
</dbReference>
<feature type="domain" description="SRCR" evidence="6">
    <location>
        <begin position="201"/>
        <end position="309"/>
    </location>
</feature>
<dbReference type="Proteomes" id="UP000822476">
    <property type="component" value="Unassembled WGS sequence"/>
</dbReference>
<evidence type="ECO:0000256" key="1">
    <source>
        <dbReference type="ARBA" id="ARBA00022729"/>
    </source>
</evidence>
<dbReference type="OrthoDB" id="6286334at2759"/>
<protein>
    <submittedName>
        <fullName evidence="8">Uncharacterized protein</fullName>
    </submittedName>
</protein>
<dbReference type="InterPro" id="IPR055355">
    <property type="entry name" value="ZP-C"/>
</dbReference>
<evidence type="ECO:0000313" key="9">
    <source>
        <dbReference type="Proteomes" id="UP000822476"/>
    </source>
</evidence>
<keyword evidence="9" id="KW-1185">Reference proteome</keyword>
<dbReference type="PROSITE" id="PS50287">
    <property type="entry name" value="SRCR_2"/>
    <property type="match status" value="2"/>
</dbReference>
<dbReference type="SMART" id="SM00241">
    <property type="entry name" value="ZP"/>
    <property type="match status" value="1"/>
</dbReference>
<dbReference type="InterPro" id="IPR036772">
    <property type="entry name" value="SRCR-like_dom_sf"/>
</dbReference>
<dbReference type="SUPFAM" id="SSF56487">
    <property type="entry name" value="SRCR-like"/>
    <property type="match status" value="2"/>
</dbReference>
<dbReference type="Pfam" id="PF00530">
    <property type="entry name" value="SRCR"/>
    <property type="match status" value="2"/>
</dbReference>
<dbReference type="InterPro" id="IPR001190">
    <property type="entry name" value="SRCR"/>
</dbReference>
<sequence>MNITNVTLVTVFASNMIFARIFVLYCLLDSVVAQYSTSIGEIGAVRFSRNTNVYEEGRDGVLEVNYKGTWGTVCNYGFDELAASTACFMMGLYVCISSYLFSPPRGIPILNSVRYSTLPAVISNFNCTGRVKLPSSKPSTATVHLGVCSFTDEIPEECSDKQRQTSVFCIDSVPVLTTTTSPPNLATIPPVDCSNPKSSIIRLIGGTDNSGLVQIQRPDTNEWGTICADGFEINVARTLCRMLCTSSDNLQYAYPVLYKYGHVDDSVPIHLSRLSCPADATDLNQCSLGGGWGAVGLCTHVMDVGLQCGPQRTVNSTTIYTPELVCEHAQARIRYDKKYNQDLNTSMIKLIGDTPTNCQFKVLETEAFIEAIVPLEGCGGSLLLSNESTIAIKLKVIREYLAPESEIITNLPVQFDVICLIPRVNHIQPGTLVSPEVVSTLSGDSQQTEASVQLYSDAGFSLKLPEGNTIRPGEQVNALVSVKNPPSATKLVLEDCWATANADRQSRPRVDLIVNRCAVYEDLTVHPISRTEVGFSFPAFYLGTAGSVFTSNKVKCIFANNNDETKRSSLNVHYKEISDVEYIERRS</sequence>
<keyword evidence="5" id="KW-1133">Transmembrane helix</keyword>
<keyword evidence="1" id="KW-0732">Signal</keyword>
<dbReference type="Gene3D" id="3.10.250.10">
    <property type="entry name" value="SRCR-like domain"/>
    <property type="match status" value="2"/>
</dbReference>
<name>A0A8S9YP02_9TREM</name>
<evidence type="ECO:0000256" key="5">
    <source>
        <dbReference type="SAM" id="Phobius"/>
    </source>
</evidence>
<dbReference type="AlphaFoldDB" id="A0A8S9YP02"/>
<feature type="domain" description="ZP" evidence="7">
    <location>
        <begin position="325"/>
        <end position="573"/>
    </location>
</feature>
<dbReference type="GO" id="GO:0016020">
    <property type="term" value="C:membrane"/>
    <property type="evidence" value="ECO:0007669"/>
    <property type="project" value="InterPro"/>
</dbReference>
<keyword evidence="5" id="KW-0812">Transmembrane</keyword>
<keyword evidence="5" id="KW-0472">Membrane</keyword>
<evidence type="ECO:0000313" key="8">
    <source>
        <dbReference type="EMBL" id="KAF7256454.1"/>
    </source>
</evidence>
<proteinExistence type="predicted"/>
<dbReference type="InterPro" id="IPR001507">
    <property type="entry name" value="ZP_dom"/>
</dbReference>
<organism evidence="8 9">
    <name type="scientific">Paragonimus skrjabini miyazakii</name>
    <dbReference type="NCBI Taxonomy" id="59628"/>
    <lineage>
        <taxon>Eukaryota</taxon>
        <taxon>Metazoa</taxon>
        <taxon>Spiralia</taxon>
        <taxon>Lophotrochozoa</taxon>
        <taxon>Platyhelminthes</taxon>
        <taxon>Trematoda</taxon>
        <taxon>Digenea</taxon>
        <taxon>Plagiorchiida</taxon>
        <taxon>Troglotremata</taxon>
        <taxon>Troglotrematidae</taxon>
        <taxon>Paragonimus</taxon>
    </lineage>
</organism>
<dbReference type="InterPro" id="IPR042235">
    <property type="entry name" value="ZP-C_dom"/>
</dbReference>
<feature type="transmembrane region" description="Helical" evidence="5">
    <location>
        <begin position="81"/>
        <end position="101"/>
    </location>
</feature>
<accession>A0A8S9YP02</accession>
<comment type="caution">
    <text evidence="4">Lacks conserved residue(s) required for the propagation of feature annotation.</text>
</comment>
<evidence type="ECO:0000256" key="4">
    <source>
        <dbReference type="PROSITE-ProRule" id="PRU00196"/>
    </source>
</evidence>
<evidence type="ECO:0000256" key="2">
    <source>
        <dbReference type="ARBA" id="ARBA00022737"/>
    </source>
</evidence>
<dbReference type="Gene3D" id="2.60.40.4100">
    <property type="entry name" value="Zona pellucida, ZP-C domain"/>
    <property type="match status" value="1"/>
</dbReference>
<dbReference type="PANTHER" id="PTHR19331">
    <property type="entry name" value="SCAVENGER RECEPTOR DOMAIN-CONTAINING"/>
    <property type="match status" value="1"/>
</dbReference>
<comment type="caution">
    <text evidence="8">The sequence shown here is derived from an EMBL/GenBank/DDBJ whole genome shotgun (WGS) entry which is preliminary data.</text>
</comment>
<keyword evidence="3 4" id="KW-1015">Disulfide bond</keyword>
<gene>
    <name evidence="8" type="ORF">EG68_06153</name>
</gene>
<evidence type="ECO:0000259" key="6">
    <source>
        <dbReference type="PROSITE" id="PS50287"/>
    </source>
</evidence>